<name>A0A6I4IZZ8_9SPHN</name>
<dbReference type="PIRSF" id="PIRSF032131">
    <property type="entry name" value="UCP032131"/>
    <property type="match status" value="1"/>
</dbReference>
<reference evidence="1 2" key="1">
    <citation type="submission" date="2019-12" db="EMBL/GenBank/DDBJ databases">
        <authorList>
            <person name="Huq M.A."/>
        </authorList>
    </citation>
    <scope>NUCLEOTIDE SEQUENCE [LARGE SCALE GENOMIC DNA]</scope>
    <source>
        <strain evidence="1 2">MAH-20</strain>
    </source>
</reference>
<dbReference type="RefSeq" id="WP_181600117.1">
    <property type="nucleotide sequence ID" value="NZ_WQMS01000008.1"/>
</dbReference>
<gene>
    <name evidence="1" type="ORF">GON01_08035</name>
</gene>
<keyword evidence="2" id="KW-1185">Reference proteome</keyword>
<dbReference type="AlphaFoldDB" id="A0A6I4IZZ8"/>
<proteinExistence type="predicted"/>
<comment type="caution">
    <text evidence="1">The sequence shown here is derived from an EMBL/GenBank/DDBJ whole genome shotgun (WGS) entry which is preliminary data.</text>
</comment>
<evidence type="ECO:0000313" key="2">
    <source>
        <dbReference type="Proteomes" id="UP000441389"/>
    </source>
</evidence>
<dbReference type="EMBL" id="WQMS01000008">
    <property type="protein sequence ID" value="MVO77882.1"/>
    <property type="molecule type" value="Genomic_DNA"/>
</dbReference>
<accession>A0A6I4IZZ8</accession>
<dbReference type="InterPro" id="IPR009562">
    <property type="entry name" value="DUF1178"/>
</dbReference>
<protein>
    <submittedName>
        <fullName evidence="1">DUF1178 family protein</fullName>
    </submittedName>
</protein>
<sequence length="149" mass="16114">MIVFDLKCGREHVFEAWFGSSADYEDQRGRGLIQCPMCGDGDVGKAVMAPRLGGKAADEPDTPVPVANAPAPEMKALMAKMAEVQSKMLQDSEWVGRRFADEARAIHHGETGYRTIHGQATRAEAAALKEEGVGVMPLPFPVVPPDQTH</sequence>
<dbReference type="Pfam" id="PF06676">
    <property type="entry name" value="DUF1178"/>
    <property type="match status" value="1"/>
</dbReference>
<organism evidence="1 2">
    <name type="scientific">Sphingomonas horti</name>
    <dbReference type="NCBI Taxonomy" id="2682842"/>
    <lineage>
        <taxon>Bacteria</taxon>
        <taxon>Pseudomonadati</taxon>
        <taxon>Pseudomonadota</taxon>
        <taxon>Alphaproteobacteria</taxon>
        <taxon>Sphingomonadales</taxon>
        <taxon>Sphingomonadaceae</taxon>
        <taxon>Sphingomonas</taxon>
    </lineage>
</organism>
<dbReference type="Proteomes" id="UP000441389">
    <property type="component" value="Unassembled WGS sequence"/>
</dbReference>
<evidence type="ECO:0000313" key="1">
    <source>
        <dbReference type="EMBL" id="MVO77882.1"/>
    </source>
</evidence>